<dbReference type="GO" id="GO:0010181">
    <property type="term" value="F:FMN binding"/>
    <property type="evidence" value="ECO:0007669"/>
    <property type="project" value="InterPro"/>
</dbReference>
<comment type="caution">
    <text evidence="2">The sequence shown here is derived from an EMBL/GenBank/DDBJ whole genome shotgun (WGS) entry which is preliminary data.</text>
</comment>
<dbReference type="Pfam" id="PF12766">
    <property type="entry name" value="Pyridox_oxase_2"/>
    <property type="match status" value="1"/>
</dbReference>
<evidence type="ECO:0000313" key="2">
    <source>
        <dbReference type="EMBL" id="MBK1696682.1"/>
    </source>
</evidence>
<dbReference type="SUPFAM" id="SSF50475">
    <property type="entry name" value="FMN-binding split barrel"/>
    <property type="match status" value="1"/>
</dbReference>
<reference evidence="2" key="2">
    <citation type="journal article" date="2020" name="Microorganisms">
        <title>Osmotic Adaptation and Compatible Solute Biosynthesis of Phototrophic Bacteria as Revealed from Genome Analyses.</title>
        <authorList>
            <person name="Imhoff J.F."/>
            <person name="Rahn T."/>
            <person name="Kunzel S."/>
            <person name="Keller A."/>
            <person name="Neulinger S.C."/>
        </authorList>
    </citation>
    <scope>NUCLEOTIDE SEQUENCE</scope>
    <source>
        <strain evidence="2">DSM 9154</strain>
    </source>
</reference>
<proteinExistence type="predicted"/>
<dbReference type="RefSeq" id="WP_027287180.1">
    <property type="nucleotide sequence ID" value="NZ_NRRE01000020.1"/>
</dbReference>
<protein>
    <submittedName>
        <fullName evidence="2">Pyridoxamine 5'-phosphate oxidase</fullName>
    </submittedName>
</protein>
<keyword evidence="3" id="KW-1185">Reference proteome</keyword>
<dbReference type="EMBL" id="NRRE01000020">
    <property type="protein sequence ID" value="MBK1696682.1"/>
    <property type="molecule type" value="Genomic_DNA"/>
</dbReference>
<dbReference type="Gene3D" id="2.30.110.10">
    <property type="entry name" value="Electron Transport, Fmn-binding Protein, Chain A"/>
    <property type="match status" value="1"/>
</dbReference>
<dbReference type="PANTHER" id="PTHR28243">
    <property type="entry name" value="AGL049CP"/>
    <property type="match status" value="1"/>
</dbReference>
<dbReference type="PANTHER" id="PTHR28243:SF1">
    <property type="entry name" value="PYRIDOXAMINE 5'-PHOSPHATE OXIDASE ALR4036 FAMILY FMN-BINDING DOMAIN-CONTAINING PROTEIN"/>
    <property type="match status" value="1"/>
</dbReference>
<name>A0A934QH58_9PROT</name>
<gene>
    <name evidence="2" type="ORF">CKO21_05435</name>
</gene>
<evidence type="ECO:0000259" key="1">
    <source>
        <dbReference type="Pfam" id="PF12766"/>
    </source>
</evidence>
<feature type="domain" description="Pyridoxamine 5'-phosphate oxidase Alr4036 family FMN-binding" evidence="1">
    <location>
        <begin position="22"/>
        <end position="106"/>
    </location>
</feature>
<dbReference type="AlphaFoldDB" id="A0A934QH58"/>
<accession>A0A934QH58</accession>
<sequence>MTEIPDFYNDLDSAYAEAWRLLDDGVTNVRAPFHLPAVATIGTDGAPRVRTVVLRQADRAGPWLQFHTDRRASKVAELQADPRIALHFYDRAAKVQLRVRARADVHGMDAVARGAWDQTRAFSRVCYRIDPGPGTPLNVPDGYAEPEPDDPDVGFETFRVVRAHVQEIEWLYLAGQGHRRARFQLSADGYEASWLTP</sequence>
<reference evidence="2" key="1">
    <citation type="submission" date="2017-08" db="EMBL/GenBank/DDBJ databases">
        <authorList>
            <person name="Imhoff J.F."/>
            <person name="Rahn T."/>
            <person name="Kuenzel S."/>
            <person name="Neulinger S.C."/>
        </authorList>
    </citation>
    <scope>NUCLEOTIDE SEQUENCE</scope>
    <source>
        <strain evidence="2">DSM 9154</strain>
    </source>
</reference>
<organism evidence="2 3">
    <name type="scientific">Rhodovibrio salinarum</name>
    <dbReference type="NCBI Taxonomy" id="1087"/>
    <lineage>
        <taxon>Bacteria</taxon>
        <taxon>Pseudomonadati</taxon>
        <taxon>Pseudomonadota</taxon>
        <taxon>Alphaproteobacteria</taxon>
        <taxon>Rhodospirillales</taxon>
        <taxon>Rhodovibrionaceae</taxon>
        <taxon>Rhodovibrio</taxon>
    </lineage>
</organism>
<evidence type="ECO:0000313" key="3">
    <source>
        <dbReference type="Proteomes" id="UP000778970"/>
    </source>
</evidence>
<dbReference type="InterPro" id="IPR012349">
    <property type="entry name" value="Split_barrel_FMN-bd"/>
</dbReference>
<dbReference type="InterPro" id="IPR024624">
    <property type="entry name" value="Pyridox_Oxase_Alr4036_FMN-bd"/>
</dbReference>
<dbReference type="Proteomes" id="UP000778970">
    <property type="component" value="Unassembled WGS sequence"/>
</dbReference>